<comment type="caution">
    <text evidence="2">The sequence shown here is derived from an EMBL/GenBank/DDBJ whole genome shotgun (WGS) entry which is preliminary data.</text>
</comment>
<feature type="non-terminal residue" evidence="2">
    <location>
        <position position="307"/>
    </location>
</feature>
<protein>
    <submittedName>
        <fullName evidence="2">Uncharacterized protein</fullName>
    </submittedName>
</protein>
<name>X6M0K4_RETFI</name>
<organism evidence="2 3">
    <name type="scientific">Reticulomyxa filosa</name>
    <dbReference type="NCBI Taxonomy" id="46433"/>
    <lineage>
        <taxon>Eukaryota</taxon>
        <taxon>Sar</taxon>
        <taxon>Rhizaria</taxon>
        <taxon>Retaria</taxon>
        <taxon>Foraminifera</taxon>
        <taxon>Monothalamids</taxon>
        <taxon>Reticulomyxidae</taxon>
        <taxon>Reticulomyxa</taxon>
    </lineage>
</organism>
<evidence type="ECO:0000313" key="2">
    <source>
        <dbReference type="EMBL" id="ETO06927.1"/>
    </source>
</evidence>
<evidence type="ECO:0000313" key="3">
    <source>
        <dbReference type="Proteomes" id="UP000023152"/>
    </source>
</evidence>
<feature type="region of interest" description="Disordered" evidence="1">
    <location>
        <begin position="97"/>
        <end position="137"/>
    </location>
</feature>
<dbReference type="Proteomes" id="UP000023152">
    <property type="component" value="Unassembled WGS sequence"/>
</dbReference>
<gene>
    <name evidence="2" type="ORF">RFI_30465</name>
</gene>
<evidence type="ECO:0000256" key="1">
    <source>
        <dbReference type="SAM" id="MobiDB-lite"/>
    </source>
</evidence>
<dbReference type="EMBL" id="ASPP01026670">
    <property type="protein sequence ID" value="ETO06927.1"/>
    <property type="molecule type" value="Genomic_DNA"/>
</dbReference>
<sequence length="307" mass="34733">MIRLSHSSWTDKKASVAPISDISDYLLYIAVNLLIELAFVIWTYSKDLSWNPVLLCQKSCFDPESCCFCCCSSHFLSDDLIVELYEQRKMKLHDNATKELSTTPPHEKQKKMKSVDTVGKDTATNEKNNNISGDAISSEWSGPRISVGDLLKSGKANILREEEKDKDNEEKLNRQQTRMEENINPVIHGGIKVVLYVFDGVLTLNNQSVLQLWNYRQLKSLSKNQIATFFGTGKDGLSIFQDIMSDVDNGSEAATKDLLDNPNNITDTSLHRIQQLSNHFQTVSDLKCNLFLLSMDECNKLQCVLQK</sequence>
<reference evidence="2 3" key="1">
    <citation type="journal article" date="2013" name="Curr. Biol.">
        <title>The Genome of the Foraminiferan Reticulomyxa filosa.</title>
        <authorList>
            <person name="Glockner G."/>
            <person name="Hulsmann N."/>
            <person name="Schleicher M."/>
            <person name="Noegel A.A."/>
            <person name="Eichinger L."/>
            <person name="Gallinger C."/>
            <person name="Pawlowski J."/>
            <person name="Sierra R."/>
            <person name="Euteneuer U."/>
            <person name="Pillet L."/>
            <person name="Moustafa A."/>
            <person name="Platzer M."/>
            <person name="Groth M."/>
            <person name="Szafranski K."/>
            <person name="Schliwa M."/>
        </authorList>
    </citation>
    <scope>NUCLEOTIDE SEQUENCE [LARGE SCALE GENOMIC DNA]</scope>
</reference>
<keyword evidence="3" id="KW-1185">Reference proteome</keyword>
<proteinExistence type="predicted"/>
<dbReference type="AlphaFoldDB" id="X6M0K4"/>
<accession>X6M0K4</accession>